<evidence type="ECO:0000313" key="2">
    <source>
        <dbReference type="Proteomes" id="UP000198211"/>
    </source>
</evidence>
<protein>
    <submittedName>
        <fullName evidence="1">Uncharacterized protein</fullName>
    </submittedName>
</protein>
<accession>A0A225W6W6</accession>
<reference evidence="2" key="1">
    <citation type="submission" date="2017-03" db="EMBL/GenBank/DDBJ databases">
        <title>Phytopthora megakarya and P. palmivora, two closely related causual agents of cacao black pod achieved similar genome size and gene model numbers by different mechanisms.</title>
        <authorList>
            <person name="Ali S."/>
            <person name="Shao J."/>
            <person name="Larry D.J."/>
            <person name="Kronmiller B."/>
            <person name="Shen D."/>
            <person name="Strem M.D."/>
            <person name="Melnick R.L."/>
            <person name="Guiltinan M.J."/>
            <person name="Tyler B.M."/>
            <person name="Meinhardt L.W."/>
            <person name="Bailey B.A."/>
        </authorList>
    </citation>
    <scope>NUCLEOTIDE SEQUENCE [LARGE SCALE GENOMIC DNA]</scope>
    <source>
        <strain evidence="2">zdho120</strain>
    </source>
</reference>
<evidence type="ECO:0000313" key="1">
    <source>
        <dbReference type="EMBL" id="OWZ13473.1"/>
    </source>
</evidence>
<dbReference type="AlphaFoldDB" id="A0A225W6W6"/>
<proteinExistence type="predicted"/>
<organism evidence="1 2">
    <name type="scientific">Phytophthora megakarya</name>
    <dbReference type="NCBI Taxonomy" id="4795"/>
    <lineage>
        <taxon>Eukaryota</taxon>
        <taxon>Sar</taxon>
        <taxon>Stramenopiles</taxon>
        <taxon>Oomycota</taxon>
        <taxon>Peronosporomycetes</taxon>
        <taxon>Peronosporales</taxon>
        <taxon>Peronosporaceae</taxon>
        <taxon>Phytophthora</taxon>
    </lineage>
</organism>
<dbReference type="Proteomes" id="UP000198211">
    <property type="component" value="Unassembled WGS sequence"/>
</dbReference>
<keyword evidence="2" id="KW-1185">Reference proteome</keyword>
<sequence>MALPELLKVRDDVSCMFLEKYGSWNPSQIYNTDETGIYYEIPPLNLGCQRIICQDPQIFCAYHSIVTVRADGNKLYSLGFPF</sequence>
<comment type="caution">
    <text evidence="1">The sequence shown here is derived from an EMBL/GenBank/DDBJ whole genome shotgun (WGS) entry which is preliminary data.</text>
</comment>
<dbReference type="EMBL" id="NBNE01001571">
    <property type="protein sequence ID" value="OWZ13473.1"/>
    <property type="molecule type" value="Genomic_DNA"/>
</dbReference>
<name>A0A225W6W6_9STRA</name>
<gene>
    <name evidence="1" type="ORF">PHMEG_00013192</name>
</gene>
<dbReference type="OrthoDB" id="125347at2759"/>